<dbReference type="Gene3D" id="3.40.1420.10">
    <property type="entry name" value="Inhibitor of vertebrate lysozyme"/>
    <property type="match status" value="1"/>
</dbReference>
<protein>
    <recommendedName>
        <fullName evidence="4">Lysozyme inhibitor</fullName>
    </recommendedName>
</protein>
<evidence type="ECO:0000256" key="1">
    <source>
        <dbReference type="SAM" id="SignalP"/>
    </source>
</evidence>
<gene>
    <name evidence="2" type="ORF">G6N76_05605</name>
</gene>
<keyword evidence="3" id="KW-1185">Reference proteome</keyword>
<proteinExistence type="predicted"/>
<dbReference type="RefSeq" id="WP_163904621.1">
    <property type="nucleotide sequence ID" value="NZ_CP048427.1"/>
</dbReference>
<evidence type="ECO:0000313" key="3">
    <source>
        <dbReference type="Proteomes" id="UP000477849"/>
    </source>
</evidence>
<dbReference type="Pfam" id="PF08816">
    <property type="entry name" value="Ivy"/>
    <property type="match status" value="1"/>
</dbReference>
<evidence type="ECO:0008006" key="4">
    <source>
        <dbReference type="Google" id="ProtNLM"/>
    </source>
</evidence>
<reference evidence="2 3" key="1">
    <citation type="submission" date="2020-02" db="EMBL/GenBank/DDBJ databases">
        <title>Genome sequence of the type strain CCBAU10050 of Rhizobium daejeonense.</title>
        <authorList>
            <person name="Gao J."/>
            <person name="Sun J."/>
        </authorList>
    </citation>
    <scope>NUCLEOTIDE SEQUENCE [LARGE SCALE GENOMIC DNA]</scope>
    <source>
        <strain evidence="2 3">CCBAU10050</strain>
    </source>
</reference>
<dbReference type="SUPFAM" id="SSF89872">
    <property type="entry name" value="Inhibitor of vertebrate lysozyme, Ivy"/>
    <property type="match status" value="1"/>
</dbReference>
<sequence>MKAAITASLAAFVLLALARSGQADDQPVLSGNFLASVLASSEPHRVSLTKLIKGRQRMPVWVKSMMTDPRYISLASEKVEVEGRPMQFFKTCEPRTCVDSEMRVLFSADGKHAVVLVRDKKRGEQFLGDPSAGEKEALER</sequence>
<accession>A0A6M1S1Z2</accession>
<dbReference type="EMBL" id="JAAKZH010000002">
    <property type="protein sequence ID" value="NGO63140.1"/>
    <property type="molecule type" value="Genomic_DNA"/>
</dbReference>
<feature type="chain" id="PRO_5026964784" description="Lysozyme inhibitor" evidence="1">
    <location>
        <begin position="24"/>
        <end position="140"/>
    </location>
</feature>
<dbReference type="Proteomes" id="UP000477849">
    <property type="component" value="Unassembled WGS sequence"/>
</dbReference>
<keyword evidence="1" id="KW-0732">Signal</keyword>
<dbReference type="AlphaFoldDB" id="A0A6M1S1Z2"/>
<name>A0A6M1S1Z2_9HYPH</name>
<comment type="caution">
    <text evidence="2">The sequence shown here is derived from an EMBL/GenBank/DDBJ whole genome shotgun (WGS) entry which is preliminary data.</text>
</comment>
<evidence type="ECO:0000313" key="2">
    <source>
        <dbReference type="EMBL" id="NGO63140.1"/>
    </source>
</evidence>
<feature type="signal peptide" evidence="1">
    <location>
        <begin position="1"/>
        <end position="23"/>
    </location>
</feature>
<dbReference type="InterPro" id="IPR036501">
    <property type="entry name" value="Inhibitor_vert_lysozyme_sf"/>
</dbReference>
<organism evidence="2 3">
    <name type="scientific">Rhizobium daejeonense</name>
    <dbReference type="NCBI Taxonomy" id="240521"/>
    <lineage>
        <taxon>Bacteria</taxon>
        <taxon>Pseudomonadati</taxon>
        <taxon>Pseudomonadota</taxon>
        <taxon>Alphaproteobacteria</taxon>
        <taxon>Hyphomicrobiales</taxon>
        <taxon>Rhizobiaceae</taxon>
        <taxon>Rhizobium/Agrobacterium group</taxon>
        <taxon>Rhizobium</taxon>
    </lineage>
</organism>